<keyword evidence="1" id="KW-1133">Transmembrane helix</keyword>
<feature type="transmembrane region" description="Helical" evidence="1">
    <location>
        <begin position="74"/>
        <end position="92"/>
    </location>
</feature>
<evidence type="ECO:0000256" key="1">
    <source>
        <dbReference type="SAM" id="Phobius"/>
    </source>
</evidence>
<evidence type="ECO:0000313" key="2">
    <source>
        <dbReference type="EMBL" id="AVF45163.1"/>
    </source>
</evidence>
<keyword evidence="1" id="KW-0472">Membrane</keyword>
<dbReference type="AlphaFoldDB" id="A0A2L1VIX4"/>
<gene>
    <name evidence="2" type="ORF">AL533_12620</name>
</gene>
<sequence>MSWIEQEFETFKWVISTYYRVWLIPLFFLIFSLGVLVFLNLRLNYYFETRPETLLSPFMDQVVHIYYEHAGNKVLKRFVLIGPIVLFLIGYMKYRKKF</sequence>
<reference evidence="3" key="1">
    <citation type="submission" date="2017-12" db="EMBL/GenBank/DDBJ databases">
        <title>FDA dAtabase for Regulatory Grade micrObial Sequences (FDA-ARGOS): Supporting development and validation of Infectious Disease Dx tests.</title>
        <authorList>
            <person name="Hoffmann M."/>
            <person name="Allard M."/>
            <person name="Evans P."/>
            <person name="Brown E."/>
            <person name="Tallon L."/>
            <person name="Sadzewicz L."/>
            <person name="Sengamalay N."/>
            <person name="Ott S."/>
            <person name="Godinez A."/>
            <person name="Nagaraj S."/>
            <person name="Vavikolanu K."/>
            <person name="Aluvathingal J."/>
            <person name="Nadendla S."/>
            <person name="Sichtig H."/>
        </authorList>
    </citation>
    <scope>NUCLEOTIDE SEQUENCE [LARGE SCALE GENOMIC DNA]</scope>
    <source>
        <strain evidence="3">FDAARGOS_129</strain>
    </source>
</reference>
<dbReference type="Proteomes" id="UP000237921">
    <property type="component" value="Chromosome"/>
</dbReference>
<organism evidence="2 3">
    <name type="scientific">Acinetobacter nosocomialis</name>
    <dbReference type="NCBI Taxonomy" id="106654"/>
    <lineage>
        <taxon>Bacteria</taxon>
        <taxon>Pseudomonadati</taxon>
        <taxon>Pseudomonadota</taxon>
        <taxon>Gammaproteobacteria</taxon>
        <taxon>Moraxellales</taxon>
        <taxon>Moraxellaceae</taxon>
        <taxon>Acinetobacter</taxon>
        <taxon>Acinetobacter calcoaceticus/baumannii complex</taxon>
    </lineage>
</organism>
<feature type="transmembrane region" description="Helical" evidence="1">
    <location>
        <begin position="21"/>
        <end position="41"/>
    </location>
</feature>
<dbReference type="EMBL" id="CP014019">
    <property type="protein sequence ID" value="AVF45163.1"/>
    <property type="molecule type" value="Genomic_DNA"/>
</dbReference>
<dbReference type="RefSeq" id="WP_039249933.1">
    <property type="nucleotide sequence ID" value="NZ_BKRJ01000030.1"/>
</dbReference>
<protein>
    <submittedName>
        <fullName evidence="2">Uncharacterized protein</fullName>
    </submittedName>
</protein>
<proteinExistence type="predicted"/>
<keyword evidence="1" id="KW-0812">Transmembrane</keyword>
<accession>A0A2L1VIX4</accession>
<evidence type="ECO:0000313" key="3">
    <source>
        <dbReference type="Proteomes" id="UP000237921"/>
    </source>
</evidence>
<name>A0A2L1VIX4_ACINO</name>